<proteinExistence type="predicted"/>
<dbReference type="AlphaFoldDB" id="A0A3B1DMK9"/>
<evidence type="ECO:0000313" key="1">
    <source>
        <dbReference type="EMBL" id="VAX40171.1"/>
    </source>
</evidence>
<accession>A0A3B1DMK9</accession>
<gene>
    <name evidence="1" type="ORF">MNBD_PLANCTO03-1702</name>
</gene>
<dbReference type="EMBL" id="UOGK01000345">
    <property type="protein sequence ID" value="VAX40171.1"/>
    <property type="molecule type" value="Genomic_DNA"/>
</dbReference>
<reference evidence="1" key="1">
    <citation type="submission" date="2018-06" db="EMBL/GenBank/DDBJ databases">
        <authorList>
            <person name="Zhirakovskaya E."/>
        </authorList>
    </citation>
    <scope>NUCLEOTIDE SEQUENCE</scope>
</reference>
<sequence>MKFRRNRFNARSLRSRAGRAGVIRETHFEPLEERRLLFTLTITPGMDFDGDGLGTTSATFGYMLPVLDSTPEVNDADPEEVTEDFNDEGVGPVPNRGIFDGSDIRVIHNFGFNPNFRIAPLGDADELWLQVNPSNGSFWLFEPMVLDDDTGLPIFNISALEASFTISDPTDDRGLLPNDFIVDLMFFDDVVGSFSGDALMSQNTSDDLGDRQRGIGTFVFNAADVGAAAFTGLRVRSTASEDLRLDNLSFSTSPGRFVEIIEERIFSATFTFTGPVGASVQILDLYGRDMVNTIGLGVPDQADLAMVDLDDDGVPNFNDGIGQIRFSGVDSRASFTMFGGTIEADDGGFAFTRVDNFLGLYGDFEEAGFGYYVEYDNEEPTVYGLPEGPGSVVLGSPYVRDNTNGGTYGAAGRAGSSDIVSEDFNRADQGVFVAGGESMGSVYIHGVVHGSSRFSGAVNDLYFGYLVGTVSVEGDLGTLYVGSDAGFWISDEDAIVNIRRNTGAELTVGRTLGEIAIGGRSTLPVTVVGDLTNPALRPPDDSFRYTEREGIYAFGDDTDDDPEDIIIGNILFPIGDFFVDNLFSFPGGRSPIFNTSTLRNDTLMGAEFVGSISTAAMVSGTIGFGDPINDEDPVDVFAFAVDGTQDIAIQISTLGEAGLVRVFDQNGRPLAATERQDIATDPQQVSVTQNILFSPPQAGVYYLEISDVGVGSVDGDFETGWEYIVTLAGLAPLSLGSYRTAGSTGVFRLPDPSIQTLAGDVGIFRFATSYVGPDGEDQDPTSVMNRPLVDEENGEEEEDAYDLQGATFASAGNLSSFVAGSDIRFGDLYVTGDLGEMYVGMNPVVALTGDGTNGDVYGFRMQIGGRIGLIDIKGAVGINQDPDPDGYIAGIGADIRTGGVTGDGS</sequence>
<protein>
    <submittedName>
        <fullName evidence="1">Uncharacterized protein</fullName>
    </submittedName>
</protein>
<feature type="non-terminal residue" evidence="1">
    <location>
        <position position="905"/>
    </location>
</feature>
<dbReference type="Gene3D" id="2.60.120.380">
    <property type="match status" value="1"/>
</dbReference>
<name>A0A3B1DMK9_9ZZZZ</name>
<organism evidence="1">
    <name type="scientific">hydrothermal vent metagenome</name>
    <dbReference type="NCBI Taxonomy" id="652676"/>
    <lineage>
        <taxon>unclassified sequences</taxon>
        <taxon>metagenomes</taxon>
        <taxon>ecological metagenomes</taxon>
    </lineage>
</organism>